<dbReference type="Proteomes" id="UP000594261">
    <property type="component" value="Chromosome 4"/>
</dbReference>
<dbReference type="EMBL" id="LRBV02000004">
    <property type="status" value="NOT_ANNOTATED_CDS"/>
    <property type="molecule type" value="Genomic_DNA"/>
</dbReference>
<sequence length="93" mass="10693">MIVSVALSFVPQCSNALCFMFVVTIYMTDIYECIDNSTPCLDFWNSSSRDWNKNNYSNLRCVNTYRSYYFVEDDPIIEPSPPSTKAITIGMSF</sequence>
<proteinExistence type="predicted"/>
<feature type="chain" id="PRO_5029820797" evidence="1">
    <location>
        <begin position="17"/>
        <end position="93"/>
    </location>
</feature>
<organism evidence="2 3">
    <name type="scientific">Quercus lobata</name>
    <name type="common">Valley oak</name>
    <dbReference type="NCBI Taxonomy" id="97700"/>
    <lineage>
        <taxon>Eukaryota</taxon>
        <taxon>Viridiplantae</taxon>
        <taxon>Streptophyta</taxon>
        <taxon>Embryophyta</taxon>
        <taxon>Tracheophyta</taxon>
        <taxon>Spermatophyta</taxon>
        <taxon>Magnoliopsida</taxon>
        <taxon>eudicotyledons</taxon>
        <taxon>Gunneridae</taxon>
        <taxon>Pentapetalae</taxon>
        <taxon>rosids</taxon>
        <taxon>fabids</taxon>
        <taxon>Fagales</taxon>
        <taxon>Fagaceae</taxon>
        <taxon>Quercus</taxon>
    </lineage>
</organism>
<evidence type="ECO:0000313" key="3">
    <source>
        <dbReference type="Proteomes" id="UP000594261"/>
    </source>
</evidence>
<accession>A0A7N2LGZ1</accession>
<keyword evidence="3" id="KW-1185">Reference proteome</keyword>
<feature type="signal peptide" evidence="1">
    <location>
        <begin position="1"/>
        <end position="16"/>
    </location>
</feature>
<reference evidence="2" key="2">
    <citation type="submission" date="2021-01" db="UniProtKB">
        <authorList>
            <consortium name="EnsemblPlants"/>
        </authorList>
    </citation>
    <scope>IDENTIFICATION</scope>
</reference>
<evidence type="ECO:0000256" key="1">
    <source>
        <dbReference type="SAM" id="SignalP"/>
    </source>
</evidence>
<dbReference type="AlphaFoldDB" id="A0A7N2LGZ1"/>
<evidence type="ECO:0000313" key="2">
    <source>
        <dbReference type="EnsemblPlants" id="QL04p061951:mrna:CDS:1"/>
    </source>
</evidence>
<name>A0A7N2LGZ1_QUELO</name>
<protein>
    <submittedName>
        <fullName evidence="2">Uncharacterized protein</fullName>
    </submittedName>
</protein>
<keyword evidence="1" id="KW-0732">Signal</keyword>
<dbReference type="EnsemblPlants" id="QL04p061951:mrna">
    <property type="protein sequence ID" value="QL04p061951:mrna:CDS:1"/>
    <property type="gene ID" value="QL04p061951"/>
</dbReference>
<dbReference type="InParanoid" id="A0A7N2LGZ1"/>
<reference evidence="2 3" key="1">
    <citation type="journal article" date="2016" name="G3 (Bethesda)">
        <title>First Draft Assembly and Annotation of the Genome of a California Endemic Oak Quercus lobata Nee (Fagaceae).</title>
        <authorList>
            <person name="Sork V.L."/>
            <person name="Fitz-Gibbon S.T."/>
            <person name="Puiu D."/>
            <person name="Crepeau M."/>
            <person name="Gugger P.F."/>
            <person name="Sherman R."/>
            <person name="Stevens K."/>
            <person name="Langley C.H."/>
            <person name="Pellegrini M."/>
            <person name="Salzberg S.L."/>
        </authorList>
    </citation>
    <scope>NUCLEOTIDE SEQUENCE [LARGE SCALE GENOMIC DNA]</scope>
    <source>
        <strain evidence="2 3">cv. SW786</strain>
    </source>
</reference>
<dbReference type="Gramene" id="QL04p061951:mrna">
    <property type="protein sequence ID" value="QL04p061951:mrna:CDS:1"/>
    <property type="gene ID" value="QL04p061951"/>
</dbReference>